<dbReference type="RefSeq" id="XP_060279354.1">
    <property type="nucleotide sequence ID" value="XM_060426266.1"/>
</dbReference>
<sequence length="456" mass="50367">MEGRIETEQGDPDQSIAGRHDAQPTTSPAMEMSTAPTGDNPGCSRICSMPEPVHTAPASPTKPPNMKRRSTPIAGRKPGKLSAEFDRRYDGPFGRPSLTMVRGRSLSLARGRSPVRPTLAELSDLEKAEASSGGSGGTETGVPGRATAIAGRPGFTPEPPSLNYTLRTRKLTILIFWTVIIIDSVFMPIGLYFGLWYGVGPGTNTPTEIREKLSANAVFSIVTAAIGGASIVEYFVRFRRLFKKGSTCRVIGAHRWYLDWFHWNFSLAWIIVMIELIVGTVPRNPPIRLLSMPLTSMLFVFGTELLLVDTLRYFQVPAPARMSSIPKGAQLRPGIYTLIEDVVAVDGSGGTPFREALNRRYESSHIFRAMLRRLGIFWAVGAEAMAVVCTILIFTINANAAYTIGWSAPFGWAGVWTIFTFWYVKRELRREEKEWTEEAATAKSPARAKAWYQRAS</sequence>
<dbReference type="GeneID" id="85309453"/>
<dbReference type="PANTHER" id="PTHR42024:SF1">
    <property type="entry name" value="AMINO ACID PERMEASE_ SLC12A DOMAIN-CONTAINING PROTEIN"/>
    <property type="match status" value="1"/>
</dbReference>
<reference evidence="3" key="1">
    <citation type="submission" date="2023-06" db="EMBL/GenBank/DDBJ databases">
        <title>Genome-scale phylogeny and comparative genomics of the fungal order Sordariales.</title>
        <authorList>
            <consortium name="Lawrence Berkeley National Laboratory"/>
            <person name="Hensen N."/>
            <person name="Bonometti L."/>
            <person name="Westerberg I."/>
            <person name="Brannstrom I.O."/>
            <person name="Guillou S."/>
            <person name="Cros-Aarteil S."/>
            <person name="Calhoun S."/>
            <person name="Haridas S."/>
            <person name="Kuo A."/>
            <person name="Mondo S."/>
            <person name="Pangilinan J."/>
            <person name="Riley R."/>
            <person name="Labutti K."/>
            <person name="Andreopoulos B."/>
            <person name="Lipzen A."/>
            <person name="Chen C."/>
            <person name="Yanf M."/>
            <person name="Daum C."/>
            <person name="Ng V."/>
            <person name="Clum A."/>
            <person name="Steindorff A."/>
            <person name="Ohm R."/>
            <person name="Martin F."/>
            <person name="Silar P."/>
            <person name="Natvig D."/>
            <person name="Lalanne C."/>
            <person name="Gautier V."/>
            <person name="Ament-Velasquez S.L."/>
            <person name="Kruys A."/>
            <person name="Hutchinson M.I."/>
            <person name="Powell A.J."/>
            <person name="Barry K."/>
            <person name="Miller A.N."/>
            <person name="Grigoriev I.V."/>
            <person name="Debuchy R."/>
            <person name="Gladieux P."/>
            <person name="Thoren M.H."/>
            <person name="Johannesson H."/>
        </authorList>
    </citation>
    <scope>NUCLEOTIDE SEQUENCE</scope>
    <source>
        <strain evidence="3">8032-3</strain>
    </source>
</reference>
<dbReference type="Proteomes" id="UP001244011">
    <property type="component" value="Unassembled WGS sequence"/>
</dbReference>
<name>A0AAJ0BRV2_9PEZI</name>
<keyword evidence="2" id="KW-1133">Transmembrane helix</keyword>
<gene>
    <name evidence="3" type="ORF">QBC33DRAFT_518940</name>
</gene>
<comment type="caution">
    <text evidence="3">The sequence shown here is derived from an EMBL/GenBank/DDBJ whole genome shotgun (WGS) entry which is preliminary data.</text>
</comment>
<feature type="transmembrane region" description="Helical" evidence="2">
    <location>
        <begin position="171"/>
        <end position="197"/>
    </location>
</feature>
<dbReference type="PANTHER" id="PTHR42024">
    <property type="entry name" value="AMINO ACID PERMEASE_ SLC12A DOMAIN-CONTAINING PROTEIN"/>
    <property type="match status" value="1"/>
</dbReference>
<evidence type="ECO:0000313" key="4">
    <source>
        <dbReference type="Proteomes" id="UP001244011"/>
    </source>
</evidence>
<keyword evidence="2" id="KW-0472">Membrane</keyword>
<protein>
    <submittedName>
        <fullName evidence="3">Uncharacterized protein</fullName>
    </submittedName>
</protein>
<organism evidence="3 4">
    <name type="scientific">Phialemonium atrogriseum</name>
    <dbReference type="NCBI Taxonomy" id="1093897"/>
    <lineage>
        <taxon>Eukaryota</taxon>
        <taxon>Fungi</taxon>
        <taxon>Dikarya</taxon>
        <taxon>Ascomycota</taxon>
        <taxon>Pezizomycotina</taxon>
        <taxon>Sordariomycetes</taxon>
        <taxon>Sordariomycetidae</taxon>
        <taxon>Cephalothecales</taxon>
        <taxon>Cephalothecaceae</taxon>
        <taxon>Phialemonium</taxon>
    </lineage>
</organism>
<dbReference type="EMBL" id="MU839030">
    <property type="protein sequence ID" value="KAK1763141.1"/>
    <property type="molecule type" value="Genomic_DNA"/>
</dbReference>
<keyword evidence="4" id="KW-1185">Reference proteome</keyword>
<feature type="transmembrane region" description="Helical" evidence="2">
    <location>
        <begin position="376"/>
        <end position="398"/>
    </location>
</feature>
<evidence type="ECO:0000256" key="1">
    <source>
        <dbReference type="SAM" id="MobiDB-lite"/>
    </source>
</evidence>
<accession>A0AAJ0BRV2</accession>
<evidence type="ECO:0000313" key="3">
    <source>
        <dbReference type="EMBL" id="KAK1763141.1"/>
    </source>
</evidence>
<feature type="transmembrane region" description="Helical" evidence="2">
    <location>
        <begin position="404"/>
        <end position="424"/>
    </location>
</feature>
<feature type="region of interest" description="Disordered" evidence="1">
    <location>
        <begin position="1"/>
        <end position="88"/>
    </location>
</feature>
<dbReference type="AlphaFoldDB" id="A0AAJ0BRV2"/>
<feature type="transmembrane region" description="Helical" evidence="2">
    <location>
        <begin position="217"/>
        <end position="236"/>
    </location>
</feature>
<evidence type="ECO:0000256" key="2">
    <source>
        <dbReference type="SAM" id="Phobius"/>
    </source>
</evidence>
<keyword evidence="2" id="KW-0812">Transmembrane</keyword>
<feature type="transmembrane region" description="Helical" evidence="2">
    <location>
        <begin position="290"/>
        <end position="314"/>
    </location>
</feature>
<proteinExistence type="predicted"/>
<feature type="transmembrane region" description="Helical" evidence="2">
    <location>
        <begin position="257"/>
        <end position="278"/>
    </location>
</feature>